<feature type="transmembrane region" description="Helical" evidence="2">
    <location>
        <begin position="37"/>
        <end position="60"/>
    </location>
</feature>
<proteinExistence type="predicted"/>
<evidence type="ECO:0000256" key="2">
    <source>
        <dbReference type="SAM" id="Phobius"/>
    </source>
</evidence>
<evidence type="ECO:0000313" key="5">
    <source>
        <dbReference type="RefSeq" id="XP_032817149.1"/>
    </source>
</evidence>
<keyword evidence="3" id="KW-1185">Reference proteome</keyword>
<accession>A0AAJ7X217</accession>
<dbReference type="AlphaFoldDB" id="A0AAJ7X217"/>
<dbReference type="InterPro" id="IPR029365">
    <property type="entry name" value="TMEM238"/>
</dbReference>
<dbReference type="Pfam" id="PF15125">
    <property type="entry name" value="TMEM238"/>
    <property type="match status" value="1"/>
</dbReference>
<evidence type="ECO:0000313" key="3">
    <source>
        <dbReference type="Proteomes" id="UP001318040"/>
    </source>
</evidence>
<protein>
    <submittedName>
        <fullName evidence="4 5">Transmembrane protein 238</fullName>
    </submittedName>
</protein>
<feature type="compositionally biased region" description="Polar residues" evidence="1">
    <location>
        <begin position="112"/>
        <end position="125"/>
    </location>
</feature>
<dbReference type="PANTHER" id="PTHR28613:SF8">
    <property type="entry name" value="LCCL DOMAIN-CONTAINING PROTEIN"/>
    <property type="match status" value="1"/>
</dbReference>
<sequence>MAVPKRGIGRCAYAFVLAISFDVAGVALLTWGLFGDVIYFDLLIYCGAILVFLSLVWWIFWYTGNIEVPLSEFEDDRKPGGFERLARTVSRRLSNRFGSRRGAAERARGASTLPSSMAGRQNPPQARTRGTRGTQSARLLKYSAVPGAASAVSSPSAAAASPAGAASSMEMKPMIAPSSKKRGVSFQIRPITPRGSGAPSTFVDISTL</sequence>
<dbReference type="PANTHER" id="PTHR28613">
    <property type="entry name" value="SI:CH211-232M10.4-RELATED"/>
    <property type="match status" value="1"/>
</dbReference>
<dbReference type="CTD" id="388564"/>
<reference evidence="4 5" key="1">
    <citation type="submission" date="2025-04" db="UniProtKB">
        <authorList>
            <consortium name="RefSeq"/>
        </authorList>
    </citation>
    <scope>IDENTIFICATION</scope>
    <source>
        <tissue evidence="4 5">Sperm</tissue>
    </source>
</reference>
<keyword evidence="2 4" id="KW-0812">Transmembrane</keyword>
<dbReference type="RefSeq" id="XP_032817149.1">
    <property type="nucleotide sequence ID" value="XM_032961258.1"/>
</dbReference>
<organism evidence="3 4">
    <name type="scientific">Petromyzon marinus</name>
    <name type="common">Sea lamprey</name>
    <dbReference type="NCBI Taxonomy" id="7757"/>
    <lineage>
        <taxon>Eukaryota</taxon>
        <taxon>Metazoa</taxon>
        <taxon>Chordata</taxon>
        <taxon>Craniata</taxon>
        <taxon>Vertebrata</taxon>
        <taxon>Cyclostomata</taxon>
        <taxon>Hyperoartia</taxon>
        <taxon>Petromyzontiformes</taxon>
        <taxon>Petromyzontidae</taxon>
        <taxon>Petromyzon</taxon>
    </lineage>
</organism>
<feature type="transmembrane region" description="Helical" evidence="2">
    <location>
        <begin position="12"/>
        <end position="31"/>
    </location>
</feature>
<evidence type="ECO:0000256" key="1">
    <source>
        <dbReference type="SAM" id="MobiDB-lite"/>
    </source>
</evidence>
<dbReference type="Proteomes" id="UP001318040">
    <property type="component" value="Chromosome 26"/>
</dbReference>
<name>A0AAJ7X217_PETMA</name>
<dbReference type="RefSeq" id="XP_032817148.1">
    <property type="nucleotide sequence ID" value="XM_032961257.1"/>
</dbReference>
<feature type="region of interest" description="Disordered" evidence="1">
    <location>
        <begin position="189"/>
        <end position="208"/>
    </location>
</feature>
<gene>
    <name evidence="4 5" type="primary">TMEM238</name>
</gene>
<feature type="region of interest" description="Disordered" evidence="1">
    <location>
        <begin position="97"/>
        <end position="135"/>
    </location>
</feature>
<dbReference type="KEGG" id="pmrn:116946244"/>
<keyword evidence="2" id="KW-1133">Transmembrane helix</keyword>
<evidence type="ECO:0000313" key="4">
    <source>
        <dbReference type="RefSeq" id="XP_032817148.1"/>
    </source>
</evidence>
<keyword evidence="2" id="KW-0472">Membrane</keyword>